<dbReference type="InParanoid" id="A0A5Q0BIF2"/>
<evidence type="ECO:0000256" key="3">
    <source>
        <dbReference type="ARBA" id="ARBA00023136"/>
    </source>
</evidence>
<reference evidence="11 12" key="1">
    <citation type="submission" date="2019-09" db="EMBL/GenBank/DDBJ databases">
        <title>Ecophysiology of the spiral-shaped methanotroph Methylospira mobilis as revealed by the complete genome sequence.</title>
        <authorList>
            <person name="Oshkin I.Y."/>
            <person name="Dedysh S.N."/>
            <person name="Miroshnikov K."/>
            <person name="Danilova O.V."/>
            <person name="Hakobyan A."/>
            <person name="Liesack W."/>
        </authorList>
    </citation>
    <scope>NUCLEOTIDE SEQUENCE [LARGE SCALE GENOMIC DNA]</scope>
    <source>
        <strain evidence="11 12">Shm1</strain>
    </source>
</reference>
<dbReference type="HAMAP" id="MF_02204">
    <property type="entry name" value="Pal"/>
    <property type="match status" value="1"/>
</dbReference>
<protein>
    <recommendedName>
        <fullName evidence="8">Peptidoglycan-associated lipoprotein</fullName>
        <shortName evidence="8">PAL</shortName>
    </recommendedName>
</protein>
<evidence type="ECO:0000256" key="1">
    <source>
        <dbReference type="ARBA" id="ARBA00022618"/>
    </source>
</evidence>
<dbReference type="PRINTS" id="PR01021">
    <property type="entry name" value="OMPADOMAIN"/>
</dbReference>
<dbReference type="FunCoup" id="A0A5Q0BIF2">
    <property type="interactions" value="120"/>
</dbReference>
<evidence type="ECO:0000256" key="9">
    <source>
        <dbReference type="SAM" id="SignalP"/>
    </source>
</evidence>
<feature type="signal peptide" evidence="9">
    <location>
        <begin position="1"/>
        <end position="22"/>
    </location>
</feature>
<keyword evidence="7 8" id="KW-0131">Cell cycle</keyword>
<dbReference type="PROSITE" id="PS51257">
    <property type="entry name" value="PROKAR_LIPOPROTEIN"/>
    <property type="match status" value="1"/>
</dbReference>
<evidence type="ECO:0000259" key="10">
    <source>
        <dbReference type="PROSITE" id="PS51123"/>
    </source>
</evidence>
<keyword evidence="4 8" id="KW-0564">Palmitate</keyword>
<keyword evidence="3 8" id="KW-0472">Membrane</keyword>
<evidence type="ECO:0000313" key="11">
    <source>
        <dbReference type="EMBL" id="QFY41606.1"/>
    </source>
</evidence>
<evidence type="ECO:0000256" key="4">
    <source>
        <dbReference type="ARBA" id="ARBA00023139"/>
    </source>
</evidence>
<evidence type="ECO:0000313" key="12">
    <source>
        <dbReference type="Proteomes" id="UP000325755"/>
    </source>
</evidence>
<dbReference type="GO" id="GO:0051301">
    <property type="term" value="P:cell division"/>
    <property type="evidence" value="ECO:0007669"/>
    <property type="project" value="UniProtKB-UniRule"/>
</dbReference>
<dbReference type="OrthoDB" id="9809164at2"/>
<dbReference type="PROSITE" id="PS01068">
    <property type="entry name" value="OMPA_1"/>
    <property type="match status" value="1"/>
</dbReference>
<evidence type="ECO:0000256" key="6">
    <source>
        <dbReference type="ARBA" id="ARBA00023288"/>
    </source>
</evidence>
<dbReference type="SUPFAM" id="SSF103088">
    <property type="entry name" value="OmpA-like"/>
    <property type="match status" value="1"/>
</dbReference>
<dbReference type="InterPro" id="IPR006690">
    <property type="entry name" value="OMPA-like_CS"/>
</dbReference>
<feature type="domain" description="OmpA-like" evidence="10">
    <location>
        <begin position="72"/>
        <end position="188"/>
    </location>
</feature>
<evidence type="ECO:0000256" key="7">
    <source>
        <dbReference type="ARBA" id="ARBA00023306"/>
    </source>
</evidence>
<dbReference type="CDD" id="cd07185">
    <property type="entry name" value="OmpA_C-like"/>
    <property type="match status" value="1"/>
</dbReference>
<comment type="subcellular location">
    <subcellularLocation>
        <location evidence="8">Cell outer membrane</location>
        <topology evidence="8">Lipid-anchor</topology>
    </subcellularLocation>
</comment>
<dbReference type="Pfam" id="PF00691">
    <property type="entry name" value="OmpA"/>
    <property type="match status" value="1"/>
</dbReference>
<organism evidence="11 12">
    <name type="scientific">Candidatus Methylospira mobilis</name>
    <dbReference type="NCBI Taxonomy" id="1808979"/>
    <lineage>
        <taxon>Bacteria</taxon>
        <taxon>Pseudomonadati</taxon>
        <taxon>Pseudomonadota</taxon>
        <taxon>Gammaproteobacteria</taxon>
        <taxon>Methylococcales</taxon>
        <taxon>Methylococcaceae</taxon>
        <taxon>Candidatus Methylospira</taxon>
    </lineage>
</organism>
<keyword evidence="12" id="KW-1185">Reference proteome</keyword>
<dbReference type="PANTHER" id="PTHR30329">
    <property type="entry name" value="STATOR ELEMENT OF FLAGELLAR MOTOR COMPLEX"/>
    <property type="match status" value="1"/>
</dbReference>
<evidence type="ECO:0000256" key="2">
    <source>
        <dbReference type="ARBA" id="ARBA00022729"/>
    </source>
</evidence>
<dbReference type="RefSeq" id="WP_153247589.1">
    <property type="nucleotide sequence ID" value="NZ_CP044205.1"/>
</dbReference>
<dbReference type="PANTHER" id="PTHR30329:SF21">
    <property type="entry name" value="LIPOPROTEIN YIAD-RELATED"/>
    <property type="match status" value="1"/>
</dbReference>
<sequence>MKIYNKASIMLLSAVLALSGCANEQPKDGEGADGAIGGTDLSKGPEIGKYGDGQGGAYSSGGGGYGNSSGVDNAGGLLSKNLVYFNYDSSEVLPEYVPVVEAHAAGVASNPGKIVVLEGHADARGSSEYNVALGEQRAKSVANMMKMQGVSERQIQVVSFGEEKPLVSGNDESAWSQNRRVEIAYPGQ</sequence>
<keyword evidence="6 8" id="KW-0449">Lipoprotein</keyword>
<dbReference type="InterPro" id="IPR036737">
    <property type="entry name" value="OmpA-like_sf"/>
</dbReference>
<dbReference type="InterPro" id="IPR039001">
    <property type="entry name" value="Pal"/>
</dbReference>
<gene>
    <name evidence="8 11" type="primary">pal</name>
    <name evidence="11" type="ORF">F6R98_02330</name>
</gene>
<accession>A0A5Q0BIF2</accession>
<dbReference type="KEGG" id="mmob:F6R98_02330"/>
<dbReference type="PROSITE" id="PS51123">
    <property type="entry name" value="OMPA_2"/>
    <property type="match status" value="1"/>
</dbReference>
<comment type="similarity">
    <text evidence="8">Belongs to the Pal lipoprotein family.</text>
</comment>
<comment type="function">
    <text evidence="8">Part of the Tol-Pal system, which plays a role in outer membrane invagination during cell division and is important for maintaining outer membrane integrity.</text>
</comment>
<keyword evidence="1 8" id="KW-0132">Cell division</keyword>
<dbReference type="InterPro" id="IPR014169">
    <property type="entry name" value="Pal_lipo_C"/>
</dbReference>
<dbReference type="AlphaFoldDB" id="A0A5Q0BIF2"/>
<name>A0A5Q0BIF2_9GAMM</name>
<keyword evidence="5 8" id="KW-0998">Cell outer membrane</keyword>
<feature type="chain" id="PRO_5024990663" description="Peptidoglycan-associated lipoprotein" evidence="9">
    <location>
        <begin position="23"/>
        <end position="188"/>
    </location>
</feature>
<dbReference type="NCBIfam" id="TIGR02802">
    <property type="entry name" value="Pal_lipo"/>
    <property type="match status" value="1"/>
</dbReference>
<keyword evidence="2 8" id="KW-0732">Signal</keyword>
<dbReference type="InterPro" id="IPR006664">
    <property type="entry name" value="OMP_bac"/>
</dbReference>
<dbReference type="Proteomes" id="UP000325755">
    <property type="component" value="Chromosome"/>
</dbReference>
<evidence type="ECO:0000256" key="5">
    <source>
        <dbReference type="ARBA" id="ARBA00023237"/>
    </source>
</evidence>
<dbReference type="Gene3D" id="3.30.1330.60">
    <property type="entry name" value="OmpA-like domain"/>
    <property type="match status" value="1"/>
</dbReference>
<comment type="subunit">
    <text evidence="8">The Tol-Pal system is composed of five core proteins: the inner membrane proteins TolA, TolQ and TolR, the periplasmic protein TolB and the outer membrane protein Pal. They form a network linking the inner and outer membranes and the peptidoglycan layer.</text>
</comment>
<proteinExistence type="inferred from homology"/>
<dbReference type="GO" id="GO:0009279">
    <property type="term" value="C:cell outer membrane"/>
    <property type="evidence" value="ECO:0007669"/>
    <property type="project" value="UniProtKB-SubCell"/>
</dbReference>
<dbReference type="EMBL" id="CP044205">
    <property type="protein sequence ID" value="QFY41606.1"/>
    <property type="molecule type" value="Genomic_DNA"/>
</dbReference>
<evidence type="ECO:0000256" key="8">
    <source>
        <dbReference type="HAMAP-Rule" id="MF_02204"/>
    </source>
</evidence>
<dbReference type="InterPro" id="IPR006665">
    <property type="entry name" value="OmpA-like"/>
</dbReference>
<dbReference type="InterPro" id="IPR050330">
    <property type="entry name" value="Bact_OuterMem_StrucFunc"/>
</dbReference>